<evidence type="ECO:0000256" key="8">
    <source>
        <dbReference type="ARBA" id="ARBA00022842"/>
    </source>
</evidence>
<comment type="subcellular location">
    <subcellularLocation>
        <location evidence="13">Nucleus</location>
    </subcellularLocation>
    <subcellularLocation>
        <location evidence="13">Chromosome</location>
        <location evidence="13">Telomere</location>
    </subcellularLocation>
</comment>
<dbReference type="GO" id="GO:0042162">
    <property type="term" value="F:telomeric DNA binding"/>
    <property type="evidence" value="ECO:0007669"/>
    <property type="project" value="TreeGrafter"/>
</dbReference>
<dbReference type="InterPro" id="IPR021891">
    <property type="entry name" value="Telomerase_RBD"/>
</dbReference>
<evidence type="ECO:0000256" key="7">
    <source>
        <dbReference type="ARBA" id="ARBA00022723"/>
    </source>
</evidence>
<reference evidence="15 16" key="1">
    <citation type="submission" date="2023-10" db="EMBL/GenBank/DDBJ databases">
        <title>Comparative genomics analysis reveals potential genetic determinants of host preference in Cryptosporidium xiaoi.</title>
        <authorList>
            <person name="Xiao L."/>
            <person name="Li J."/>
        </authorList>
    </citation>
    <scope>NUCLEOTIDE SEQUENCE [LARGE SCALE GENOMIC DNA]</scope>
    <source>
        <strain evidence="15 16">52996</strain>
    </source>
</reference>
<dbReference type="EC" id="2.7.7.49" evidence="2 13"/>
<accession>A0AAV9Y3C4</accession>
<evidence type="ECO:0000256" key="9">
    <source>
        <dbReference type="ARBA" id="ARBA00022895"/>
    </source>
</evidence>
<proteinExistence type="inferred from homology"/>
<dbReference type="InterPro" id="IPR003545">
    <property type="entry name" value="Telomerase_RT"/>
</dbReference>
<evidence type="ECO:0000256" key="10">
    <source>
        <dbReference type="ARBA" id="ARBA00022918"/>
    </source>
</evidence>
<keyword evidence="10 13" id="KW-0695">RNA-directed DNA polymerase</keyword>
<evidence type="ECO:0000256" key="1">
    <source>
        <dbReference type="ARBA" id="ARBA00008001"/>
    </source>
</evidence>
<name>A0AAV9Y3C4_9CRYT</name>
<dbReference type="GO" id="GO:0070034">
    <property type="term" value="F:telomerase RNA binding"/>
    <property type="evidence" value="ECO:0007669"/>
    <property type="project" value="TreeGrafter"/>
</dbReference>
<evidence type="ECO:0000256" key="2">
    <source>
        <dbReference type="ARBA" id="ARBA00012493"/>
    </source>
</evidence>
<keyword evidence="11 13" id="KW-0539">Nucleus</keyword>
<dbReference type="GO" id="GO:0007004">
    <property type="term" value="P:telomere maintenance via telomerase"/>
    <property type="evidence" value="ECO:0007669"/>
    <property type="project" value="TreeGrafter"/>
</dbReference>
<evidence type="ECO:0000256" key="11">
    <source>
        <dbReference type="ARBA" id="ARBA00023242"/>
    </source>
</evidence>
<comment type="caution">
    <text evidence="15">The sequence shown here is derived from an EMBL/GenBank/DDBJ whole genome shotgun (WGS) entry which is preliminary data.</text>
</comment>
<feature type="domain" description="Reverse transcriptase" evidence="14">
    <location>
        <begin position="725"/>
        <end position="1250"/>
    </location>
</feature>
<evidence type="ECO:0000256" key="3">
    <source>
        <dbReference type="ARBA" id="ARBA00016182"/>
    </source>
</evidence>
<keyword evidence="5 13" id="KW-0808">Transferase</keyword>
<dbReference type="SMART" id="SM00975">
    <property type="entry name" value="Telomerase_RBD"/>
    <property type="match status" value="1"/>
</dbReference>
<dbReference type="PANTHER" id="PTHR12066:SF0">
    <property type="entry name" value="TELOMERASE REVERSE TRANSCRIPTASE"/>
    <property type="match status" value="1"/>
</dbReference>
<dbReference type="GO" id="GO:0000333">
    <property type="term" value="C:telomerase catalytic core complex"/>
    <property type="evidence" value="ECO:0007669"/>
    <property type="project" value="TreeGrafter"/>
</dbReference>
<comment type="similarity">
    <text evidence="1 13">Belongs to the reverse transcriptase family. Telomerase subfamily.</text>
</comment>
<comment type="function">
    <text evidence="13">Telomerase is a ribonucleoprotein enzyme essential for the replication of chromosome termini in most eukaryotes. It elongates telomeres. It is a reverse transcriptase that adds simple sequence repeats to chromosome ends by copying a template sequence within the RNA component of the enzyme.</text>
</comment>
<dbReference type="Pfam" id="PF12009">
    <property type="entry name" value="Telomerase_RBD"/>
    <property type="match status" value="1"/>
</dbReference>
<dbReference type="PROSITE" id="PS50878">
    <property type="entry name" value="RT_POL"/>
    <property type="match status" value="1"/>
</dbReference>
<evidence type="ECO:0000256" key="5">
    <source>
        <dbReference type="ARBA" id="ARBA00022679"/>
    </source>
</evidence>
<dbReference type="PANTHER" id="PTHR12066">
    <property type="entry name" value="TELOMERASE REVERSE TRANSCRIPTASE"/>
    <property type="match status" value="1"/>
</dbReference>
<dbReference type="GO" id="GO:0046872">
    <property type="term" value="F:metal ion binding"/>
    <property type="evidence" value="ECO:0007669"/>
    <property type="project" value="UniProtKB-KW"/>
</dbReference>
<evidence type="ECO:0000256" key="13">
    <source>
        <dbReference type="RuleBase" id="RU365061"/>
    </source>
</evidence>
<comment type="catalytic activity">
    <reaction evidence="12 13">
        <text>DNA(n) + a 2'-deoxyribonucleoside 5'-triphosphate = DNA(n+1) + diphosphate</text>
        <dbReference type="Rhea" id="RHEA:22508"/>
        <dbReference type="Rhea" id="RHEA-COMP:17339"/>
        <dbReference type="Rhea" id="RHEA-COMP:17340"/>
        <dbReference type="ChEBI" id="CHEBI:33019"/>
        <dbReference type="ChEBI" id="CHEBI:61560"/>
        <dbReference type="ChEBI" id="CHEBI:173112"/>
        <dbReference type="EC" id="2.7.7.49"/>
    </reaction>
</comment>
<dbReference type="GO" id="GO:0003720">
    <property type="term" value="F:telomerase activity"/>
    <property type="evidence" value="ECO:0007669"/>
    <property type="project" value="InterPro"/>
</dbReference>
<dbReference type="Gene3D" id="1.10.132.70">
    <property type="match status" value="1"/>
</dbReference>
<dbReference type="InterPro" id="IPR000477">
    <property type="entry name" value="RT_dom"/>
</dbReference>
<keyword evidence="6 13" id="KW-0548">Nucleotidyltransferase</keyword>
<evidence type="ECO:0000256" key="4">
    <source>
        <dbReference type="ARBA" id="ARBA00022454"/>
    </source>
</evidence>
<protein>
    <recommendedName>
        <fullName evidence="3 13">Telomerase reverse transcriptase</fullName>
        <ecNumber evidence="2 13">2.7.7.49</ecNumber>
    </recommendedName>
    <alternativeName>
        <fullName evidence="13">Telomerase catalytic subunit</fullName>
    </alternativeName>
</protein>
<keyword evidence="8 13" id="KW-0460">Magnesium</keyword>
<gene>
    <name evidence="15" type="ORF">RS030_111891</name>
</gene>
<evidence type="ECO:0000313" key="15">
    <source>
        <dbReference type="EMBL" id="KAK6590862.1"/>
    </source>
</evidence>
<evidence type="ECO:0000259" key="14">
    <source>
        <dbReference type="PROSITE" id="PS50878"/>
    </source>
</evidence>
<sequence>MSLINATLGAILNCSVYTLEEYLKIKRKDVYELDLNKKVNNEIIDDNRSQFKEFLGAISVFEDPLISEELLIILDFLRNDLNVLNINKDLLSKDKSINMNRILTLSSIIVYNYNNSYKSHCLCIGKRFNLLNRKNLKDISNIDINVSKILKDDIENKYELIMCNYFPKIKRSLFMRSINNSFSLNKNESLFDFNYELLNIIEDNHICNNSLSSTGLFRLQAIDFWERLLSIIGPIEMTILFVSCTIFKRLNNKSGGFIQQSGRMITNDYLDELNIDLNAEINNKKFKNNTSNSNETKISNLFKIDIPIHSNILYCDHFSRKGGLPCTSILRLLPPSKLGSRTLLRFIFHSDYLFKDHDKNSLLNILGSYNMNKYTRVRCKLASTFLIQYERLLINIRKINFISILSKLCPLYKIKDDDLSNLNKIPLYLFETNIKNVVKYVRLILIMTLPKNIFGPSANLKTFLNKKIPILINLHSRENYKIRHIMNGIKTSNWVKNIMSENDYNSKRHNYNNHSYHKINSKRKKSFLMLCKNYIARNIYFIIVHFVNPILRRHFYITESEGSNKIRYFRYPVWIKIVRQAEKNYLCCVLKDSKLNNNTDINDTDHEYAEDIIECVDNIPKIRWLPKSKGVRPLINLSKMGSGKIIYNKYLENHKYKNTSSNGKCLCSLTWFLNGNQYIQSNMTHANVSCGLGCVNNNSSDFIFDFNKKVKIEFSDNEYNYNNININNNINLKIKPSSGKVIDLRRPSTNNLLFYLSKILRSFLLSDIKNRFINFSDENYLGTSIVRYGDIYKYIKNWWLHMLKKTIFQRMREYIRHIKKHGTENAKLYFLNKYKLNKIYIIKADMINCYENIEKDVIINLLDKIKLPEKILMLISYNRILRKTTLIPPFNKLFKDYYIDEKNKSNVVISKGKLNILPIFNFSNKSDSENKNRQKKELLNDIILDKLMEISSHRSEVSIMGHKKADLFTSLNSKKIVIWEEAKKLAKLYLNNNYIRTRTTGKEFRKNRINKLRKIESRNNIKVNKKLYCNIIKQENGIPQGSVISYILCCLYFGFLDSDSNVQKLLTNNNDLPFLNKDSDCLPVEGSSPVSFKRRKIEPSNLEDIENIKKECTKNLNKENMFNTNDNVLNYNFNIKNKHDFVHNNNIMNDKSLLLRWVDDFLFLTFDLESAKNFLNYLYIKKLWGKNITREKISTNFKWYVDDSNNIKVIDDEDDNYYEDSYSDNKYSDNKMLIANKYYNEKVTWSGMTFYSHSFNINFGIIPWKNVEFTTIMDTITLTVNDYYSNSNINQKQHKSQLPNSSIGKTNYMWSILGIKVHSYFDLRIKNGLLFDSQINSVNTVSL</sequence>
<keyword evidence="7 13" id="KW-0479">Metal-binding</keyword>
<keyword evidence="9 13" id="KW-0779">Telomere</keyword>
<organism evidence="15 16">
    <name type="scientific">Cryptosporidium xiaoi</name>
    <dbReference type="NCBI Taxonomy" id="659607"/>
    <lineage>
        <taxon>Eukaryota</taxon>
        <taxon>Sar</taxon>
        <taxon>Alveolata</taxon>
        <taxon>Apicomplexa</taxon>
        <taxon>Conoidasida</taxon>
        <taxon>Coccidia</taxon>
        <taxon>Eucoccidiorida</taxon>
        <taxon>Eimeriorina</taxon>
        <taxon>Cryptosporidiidae</taxon>
        <taxon>Cryptosporidium</taxon>
    </lineage>
</organism>
<evidence type="ECO:0000256" key="6">
    <source>
        <dbReference type="ARBA" id="ARBA00022695"/>
    </source>
</evidence>
<dbReference type="Proteomes" id="UP001311799">
    <property type="component" value="Unassembled WGS sequence"/>
</dbReference>
<evidence type="ECO:0000313" key="16">
    <source>
        <dbReference type="Proteomes" id="UP001311799"/>
    </source>
</evidence>
<keyword evidence="16" id="KW-1185">Reference proteome</keyword>
<keyword evidence="4 13" id="KW-0158">Chromosome</keyword>
<evidence type="ECO:0000256" key="12">
    <source>
        <dbReference type="ARBA" id="ARBA00048173"/>
    </source>
</evidence>
<dbReference type="GO" id="GO:0000781">
    <property type="term" value="C:chromosome, telomeric region"/>
    <property type="evidence" value="ECO:0007669"/>
    <property type="project" value="UniProtKB-SubCell"/>
</dbReference>
<dbReference type="EMBL" id="JAWDEY010000002">
    <property type="protein sequence ID" value="KAK6590862.1"/>
    <property type="molecule type" value="Genomic_DNA"/>
</dbReference>